<evidence type="ECO:0000259" key="2">
    <source>
        <dbReference type="Pfam" id="PF00561"/>
    </source>
</evidence>
<name>A0ABW3T2D4_9CAUL</name>
<dbReference type="EMBL" id="JBHTLQ010000022">
    <property type="protein sequence ID" value="MFD1191123.1"/>
    <property type="molecule type" value="Genomic_DNA"/>
</dbReference>
<keyword evidence="1 3" id="KW-0378">Hydrolase</keyword>
<proteinExistence type="predicted"/>
<protein>
    <submittedName>
        <fullName evidence="3">Alpha/beta fold hydrolase</fullName>
    </submittedName>
</protein>
<comment type="caution">
    <text evidence="3">The sequence shown here is derived from an EMBL/GenBank/DDBJ whole genome shotgun (WGS) entry which is preliminary data.</text>
</comment>
<organism evidence="3 4">
    <name type="scientific">Phenylobacterium conjunctum</name>
    <dbReference type="NCBI Taxonomy" id="1298959"/>
    <lineage>
        <taxon>Bacteria</taxon>
        <taxon>Pseudomonadati</taxon>
        <taxon>Pseudomonadota</taxon>
        <taxon>Alphaproteobacteria</taxon>
        <taxon>Caulobacterales</taxon>
        <taxon>Caulobacteraceae</taxon>
        <taxon>Phenylobacterium</taxon>
    </lineage>
</organism>
<sequence length="321" mass="35615">MTDYRMIDAGALKIRAVVEGEGPLVIMVHGFPESWYSWRHQIGPVAAAGFTACAIDVRGYGGSDKPHPVDAYALAPIIGDLVGVADALQPGAPAILLGHDWGAPIVWNSALTRPDKFRAVGALSVPHMGVANRSFREIFDALFTAKNKFFYQAYFQKEGVAEAEAEANPRDFLRKFYYAISGDAPVGSWPNDKTADAKLLEGLVDPDPFPAWLTPEDLDYYVGEFTASGFRGPINRYRNHDLDFEWQQAFKNRKIEQPALFISGTRDLAFNMLGGPDPIQVMRQHVTNLQVAEVLEGCGHWTQQERPQEVNDLLIPWLKGL</sequence>
<dbReference type="SUPFAM" id="SSF53474">
    <property type="entry name" value="alpha/beta-Hydrolases"/>
    <property type="match status" value="1"/>
</dbReference>
<dbReference type="PANTHER" id="PTHR43329">
    <property type="entry name" value="EPOXIDE HYDROLASE"/>
    <property type="match status" value="1"/>
</dbReference>
<dbReference type="Pfam" id="PF00561">
    <property type="entry name" value="Abhydrolase_1"/>
    <property type="match status" value="1"/>
</dbReference>
<dbReference type="RefSeq" id="WP_377353629.1">
    <property type="nucleotide sequence ID" value="NZ_JBHTLQ010000022.1"/>
</dbReference>
<dbReference type="Gene3D" id="3.40.50.1820">
    <property type="entry name" value="alpha/beta hydrolase"/>
    <property type="match status" value="1"/>
</dbReference>
<accession>A0ABW3T2D4</accession>
<dbReference type="PRINTS" id="PR00412">
    <property type="entry name" value="EPOXHYDRLASE"/>
</dbReference>
<dbReference type="Proteomes" id="UP001597216">
    <property type="component" value="Unassembled WGS sequence"/>
</dbReference>
<dbReference type="InterPro" id="IPR000073">
    <property type="entry name" value="AB_hydrolase_1"/>
</dbReference>
<evidence type="ECO:0000313" key="4">
    <source>
        <dbReference type="Proteomes" id="UP001597216"/>
    </source>
</evidence>
<evidence type="ECO:0000256" key="1">
    <source>
        <dbReference type="ARBA" id="ARBA00022801"/>
    </source>
</evidence>
<reference evidence="4" key="1">
    <citation type="journal article" date="2019" name="Int. J. Syst. Evol. Microbiol.">
        <title>The Global Catalogue of Microorganisms (GCM) 10K type strain sequencing project: providing services to taxonomists for standard genome sequencing and annotation.</title>
        <authorList>
            <consortium name="The Broad Institute Genomics Platform"/>
            <consortium name="The Broad Institute Genome Sequencing Center for Infectious Disease"/>
            <person name="Wu L."/>
            <person name="Ma J."/>
        </authorList>
    </citation>
    <scope>NUCLEOTIDE SEQUENCE [LARGE SCALE GENOMIC DNA]</scope>
    <source>
        <strain evidence="4">CCUG 55074</strain>
    </source>
</reference>
<dbReference type="InterPro" id="IPR000639">
    <property type="entry name" value="Epox_hydrolase-like"/>
</dbReference>
<dbReference type="InterPro" id="IPR029058">
    <property type="entry name" value="AB_hydrolase_fold"/>
</dbReference>
<keyword evidence="4" id="KW-1185">Reference proteome</keyword>
<feature type="domain" description="AB hydrolase-1" evidence="2">
    <location>
        <begin position="23"/>
        <end position="306"/>
    </location>
</feature>
<dbReference type="GO" id="GO:0016787">
    <property type="term" value="F:hydrolase activity"/>
    <property type="evidence" value="ECO:0007669"/>
    <property type="project" value="UniProtKB-KW"/>
</dbReference>
<evidence type="ECO:0000313" key="3">
    <source>
        <dbReference type="EMBL" id="MFD1191123.1"/>
    </source>
</evidence>
<gene>
    <name evidence="3" type="ORF">ACFQ27_11075</name>
</gene>